<dbReference type="OrthoDB" id="418748at2759"/>
<evidence type="ECO:0000313" key="1">
    <source>
        <dbReference type="Proteomes" id="UP000025227"/>
    </source>
</evidence>
<proteinExistence type="predicted"/>
<organism evidence="1 2">
    <name type="scientific">Haemonchus contortus</name>
    <name type="common">Barber pole worm</name>
    <dbReference type="NCBI Taxonomy" id="6289"/>
    <lineage>
        <taxon>Eukaryota</taxon>
        <taxon>Metazoa</taxon>
        <taxon>Ecdysozoa</taxon>
        <taxon>Nematoda</taxon>
        <taxon>Chromadorea</taxon>
        <taxon>Rhabditida</taxon>
        <taxon>Rhabditina</taxon>
        <taxon>Rhabditomorpha</taxon>
        <taxon>Strongyloidea</taxon>
        <taxon>Trichostrongylidae</taxon>
        <taxon>Haemonchus</taxon>
    </lineage>
</organism>
<evidence type="ECO:0000313" key="2">
    <source>
        <dbReference type="WBParaSite" id="HCON_00068370-00001"/>
    </source>
</evidence>
<dbReference type="Proteomes" id="UP000025227">
    <property type="component" value="Unplaced"/>
</dbReference>
<accession>A0A7I4Y9A0</accession>
<reference evidence="2" key="1">
    <citation type="submission" date="2020-12" db="UniProtKB">
        <authorList>
            <consortium name="WormBaseParasite"/>
        </authorList>
    </citation>
    <scope>IDENTIFICATION</scope>
    <source>
        <strain evidence="2">MHco3</strain>
    </source>
</reference>
<dbReference type="WBParaSite" id="HCON_00068370-00001">
    <property type="protein sequence ID" value="HCON_00068370-00001"/>
    <property type="gene ID" value="HCON_00068370"/>
</dbReference>
<keyword evidence="1" id="KW-1185">Reference proteome</keyword>
<name>A0A7I4Y9A0_HAECO</name>
<sequence>MENTIPDLQGPIQQTWSLTVKATCSAHKRVMGQKKVVYKHWHRTRASEGLAAYGSSKRLAKAAVGKTKDTERDTLYEKLDSRKGVCFPVCQSTAPGYSTHPCNQGSEGQRRCNVEAC</sequence>
<protein>
    <submittedName>
        <fullName evidence="2">Uncharacterized protein</fullName>
    </submittedName>
</protein>
<dbReference type="AlphaFoldDB" id="A0A7I4Y9A0"/>